<accession>A0A931E734</accession>
<comment type="caution">
    <text evidence="2">The sequence shown here is derived from an EMBL/GenBank/DDBJ whole genome shotgun (WGS) entry which is preliminary data.</text>
</comment>
<organism evidence="2 3">
    <name type="scientific">Planobacterium oryzisoli</name>
    <dbReference type="NCBI Taxonomy" id="2771435"/>
    <lineage>
        <taxon>Bacteria</taxon>
        <taxon>Pseudomonadati</taxon>
        <taxon>Bacteroidota</taxon>
        <taxon>Flavobacteriia</taxon>
        <taxon>Flavobacteriales</taxon>
        <taxon>Weeksellaceae</taxon>
        <taxon>Chryseobacterium group</taxon>
        <taxon>Chryseobacterium</taxon>
    </lineage>
</organism>
<dbReference type="Proteomes" id="UP000694480">
    <property type="component" value="Unassembled WGS sequence"/>
</dbReference>
<reference evidence="2" key="1">
    <citation type="submission" date="2020-11" db="EMBL/GenBank/DDBJ databases">
        <title>Genome seq and assembly of Planobacterium sp.</title>
        <authorList>
            <person name="Chhetri G."/>
        </authorList>
    </citation>
    <scope>NUCLEOTIDE SEQUENCE</scope>
    <source>
        <strain evidence="2">GCR5</strain>
    </source>
</reference>
<dbReference type="AlphaFoldDB" id="A0A931E734"/>
<proteinExistence type="predicted"/>
<feature type="region of interest" description="Disordered" evidence="1">
    <location>
        <begin position="249"/>
        <end position="314"/>
    </location>
</feature>
<feature type="compositionally biased region" description="Polar residues" evidence="1">
    <location>
        <begin position="165"/>
        <end position="174"/>
    </location>
</feature>
<gene>
    <name evidence="2" type="ORF">IC612_09165</name>
</gene>
<evidence type="ECO:0000256" key="1">
    <source>
        <dbReference type="SAM" id="MobiDB-lite"/>
    </source>
</evidence>
<feature type="region of interest" description="Disordered" evidence="1">
    <location>
        <begin position="159"/>
        <end position="181"/>
    </location>
</feature>
<keyword evidence="3" id="KW-1185">Reference proteome</keyword>
<evidence type="ECO:0000313" key="2">
    <source>
        <dbReference type="EMBL" id="MBF5027965.1"/>
    </source>
</evidence>
<protein>
    <submittedName>
        <fullName evidence="2">Uncharacterized protein</fullName>
    </submittedName>
</protein>
<feature type="region of interest" description="Disordered" evidence="1">
    <location>
        <begin position="352"/>
        <end position="382"/>
    </location>
</feature>
<evidence type="ECO:0000313" key="3">
    <source>
        <dbReference type="Proteomes" id="UP000694480"/>
    </source>
</evidence>
<dbReference type="RefSeq" id="WP_194739888.1">
    <property type="nucleotide sequence ID" value="NZ_JADKYY010000012.1"/>
</dbReference>
<dbReference type="EMBL" id="JADKYY010000012">
    <property type="protein sequence ID" value="MBF5027965.1"/>
    <property type="molecule type" value="Genomic_DNA"/>
</dbReference>
<feature type="compositionally biased region" description="Basic and acidic residues" evidence="1">
    <location>
        <begin position="292"/>
        <end position="312"/>
    </location>
</feature>
<sequence>MISARLLELIQKPDTLEENDLSLIRKEMGKFPYAQHLHALNLLGTHRFDKENYPEVLSTAAAFTTDKKILYNLINPPVKESESETLEAAGISAVQTREPKEDQTASRDGVSKNRLLFEGESLEDGSLGREVIDYQATEESGSLVLTKVAAPDVLPAAPEKEASISFKSSEQSPPQAMDEPSEAALQEQVQQHAADLSFARVEEFLPEIQITSSQTFTTAPQTNSRPNRHELEMKALVAKVERELLEKKKREKETSNLQSLAQDKEEVSATTEYMTIEPFMPLDVAPPSLPERVAEEKPEEKAPEAAPRHDWKPLSVELLPLDGAEALSASPAPTNINALSEAQNAARENTGALKGHEPLNKPDQQPAENPKDSSTEEPSSSNVVDFIATWQNWLKIERPVQTEREGESEAEATEEPLTEKTTVIDRFIETQPKISKLKDDREYVVREKEGDISHLMTETLAGLYIEQRLYNRAIQAFEILMKKKPDLKDKYREKIKEIKLLRNPNR</sequence>
<name>A0A931E734_9FLAO</name>